<dbReference type="RefSeq" id="WP_294896741.1">
    <property type="nucleotide sequence ID" value="NZ_DLUI01000062.1"/>
</dbReference>
<keyword evidence="1" id="KW-0732">Signal</keyword>
<evidence type="ECO:0008006" key="4">
    <source>
        <dbReference type="Google" id="ProtNLM"/>
    </source>
</evidence>
<evidence type="ECO:0000256" key="1">
    <source>
        <dbReference type="SAM" id="SignalP"/>
    </source>
</evidence>
<organism evidence="2 3">
    <name type="scientific">Sulfuricurvum kujiense</name>
    <dbReference type="NCBI Taxonomy" id="148813"/>
    <lineage>
        <taxon>Bacteria</taxon>
        <taxon>Pseudomonadati</taxon>
        <taxon>Campylobacterota</taxon>
        <taxon>Epsilonproteobacteria</taxon>
        <taxon>Campylobacterales</taxon>
        <taxon>Sulfurimonadaceae</taxon>
        <taxon>Sulfuricurvum</taxon>
    </lineage>
</organism>
<feature type="signal peptide" evidence="1">
    <location>
        <begin position="1"/>
        <end position="17"/>
    </location>
</feature>
<reference evidence="2 3" key="1">
    <citation type="journal article" date="2017" name="Front. Microbiol.">
        <title>Comparative Genomic Analysis of the Class Epsilonproteobacteria and Proposed Reclassification to Epsilonbacteraeota (phyl. nov.).</title>
        <authorList>
            <person name="Waite D.W."/>
            <person name="Vanwonterghem I."/>
            <person name="Rinke C."/>
            <person name="Parks D.H."/>
            <person name="Zhang Y."/>
            <person name="Takai K."/>
            <person name="Sievert S.M."/>
            <person name="Simon J."/>
            <person name="Campbell B.J."/>
            <person name="Hanson T.E."/>
            <person name="Woyke T."/>
            <person name="Klotz M.G."/>
            <person name="Hugenholtz P."/>
        </authorList>
    </citation>
    <scope>NUCLEOTIDE SEQUENCE [LARGE SCALE GENOMIC DNA]</scope>
    <source>
        <strain evidence="2">UBA12443</strain>
    </source>
</reference>
<proteinExistence type="predicted"/>
<dbReference type="AlphaFoldDB" id="A0A2D3WBU7"/>
<dbReference type="EMBL" id="DLUI01000062">
    <property type="protein sequence ID" value="DAB38781.1"/>
    <property type="molecule type" value="Genomic_DNA"/>
</dbReference>
<feature type="non-terminal residue" evidence="2">
    <location>
        <position position="167"/>
    </location>
</feature>
<name>A0A2D3WBU7_9BACT</name>
<accession>A0A2D3WBU7</accession>
<evidence type="ECO:0000313" key="2">
    <source>
        <dbReference type="EMBL" id="DAB38781.1"/>
    </source>
</evidence>
<comment type="caution">
    <text evidence="2">The sequence shown here is derived from an EMBL/GenBank/DDBJ whole genome shotgun (WGS) entry which is preliminary data.</text>
</comment>
<sequence>MKKYILIGFMSMMVLHATVPSVSSPAVTVMTQPNGDKELAWVDEQILAILPARIGVPDGFINSLRDPMKMKKAIPTVKSGSNLLAPPKLGSMGVLAQPKVLEEPLRLLAIMNKSVLISGKWYKVGQSVRNFTLAEIKSNSVLLTGKKDQKLILFLTKQNNNIKIITK</sequence>
<protein>
    <recommendedName>
        <fullName evidence="4">Pilus assembly protein PilP</fullName>
    </recommendedName>
</protein>
<dbReference type="Proteomes" id="UP000228859">
    <property type="component" value="Unassembled WGS sequence"/>
</dbReference>
<evidence type="ECO:0000313" key="3">
    <source>
        <dbReference type="Proteomes" id="UP000228859"/>
    </source>
</evidence>
<gene>
    <name evidence="2" type="ORF">CFH83_04100</name>
</gene>
<feature type="chain" id="PRO_5013871356" description="Pilus assembly protein PilP" evidence="1">
    <location>
        <begin position="18"/>
        <end position="167"/>
    </location>
</feature>